<dbReference type="InterPro" id="IPR000719">
    <property type="entry name" value="Prot_kinase_dom"/>
</dbReference>
<dbReference type="PANTHER" id="PTHR24198">
    <property type="entry name" value="ANKYRIN REPEAT AND PROTEIN KINASE DOMAIN-CONTAINING PROTEIN"/>
    <property type="match status" value="1"/>
</dbReference>
<protein>
    <recommendedName>
        <fullName evidence="4">Protein kinase domain-containing protein</fullName>
    </recommendedName>
</protein>
<dbReference type="Pfam" id="PF07714">
    <property type="entry name" value="PK_Tyr_Ser-Thr"/>
    <property type="match status" value="1"/>
</dbReference>
<dbReference type="GeneID" id="94829230"/>
<dbReference type="EMBL" id="MLAK01001049">
    <property type="protein sequence ID" value="OHS98556.1"/>
    <property type="molecule type" value="Genomic_DNA"/>
</dbReference>
<feature type="repeat" description="ANK" evidence="3">
    <location>
        <begin position="860"/>
        <end position="882"/>
    </location>
</feature>
<dbReference type="Proteomes" id="UP000179807">
    <property type="component" value="Unassembled WGS sequence"/>
</dbReference>
<dbReference type="AlphaFoldDB" id="A0A1J4JMT4"/>
<dbReference type="PANTHER" id="PTHR24198:SF165">
    <property type="entry name" value="ANKYRIN REPEAT-CONTAINING PROTEIN-RELATED"/>
    <property type="match status" value="1"/>
</dbReference>
<dbReference type="GO" id="GO:0005524">
    <property type="term" value="F:ATP binding"/>
    <property type="evidence" value="ECO:0007669"/>
    <property type="project" value="InterPro"/>
</dbReference>
<comment type="caution">
    <text evidence="5">The sequence shown here is derived from an EMBL/GenBank/DDBJ whole genome shotgun (WGS) entry which is preliminary data.</text>
</comment>
<dbReference type="PROSITE" id="PS50088">
    <property type="entry name" value="ANK_REPEAT"/>
    <property type="match status" value="3"/>
</dbReference>
<dbReference type="SUPFAM" id="SSF56112">
    <property type="entry name" value="Protein kinase-like (PK-like)"/>
    <property type="match status" value="1"/>
</dbReference>
<proteinExistence type="predicted"/>
<reference evidence="5" key="1">
    <citation type="submission" date="2016-10" db="EMBL/GenBank/DDBJ databases">
        <authorList>
            <person name="Benchimol M."/>
            <person name="Almeida L.G."/>
            <person name="Vasconcelos A.T."/>
            <person name="Perreira-Neves A."/>
            <person name="Rosa I.A."/>
            <person name="Tasca T."/>
            <person name="Bogo M.R."/>
            <person name="de Souza W."/>
        </authorList>
    </citation>
    <scope>NUCLEOTIDE SEQUENCE [LARGE SCALE GENOMIC DNA]</scope>
    <source>
        <strain evidence="5">K</strain>
    </source>
</reference>
<evidence type="ECO:0000256" key="2">
    <source>
        <dbReference type="ARBA" id="ARBA00023043"/>
    </source>
</evidence>
<dbReference type="InterPro" id="IPR002110">
    <property type="entry name" value="Ankyrin_rpt"/>
</dbReference>
<dbReference type="SMART" id="SM00248">
    <property type="entry name" value="ANK"/>
    <property type="match status" value="5"/>
</dbReference>
<dbReference type="PROSITE" id="PS50011">
    <property type="entry name" value="PROTEIN_KINASE_DOM"/>
    <property type="match status" value="1"/>
</dbReference>
<evidence type="ECO:0000256" key="1">
    <source>
        <dbReference type="ARBA" id="ARBA00022737"/>
    </source>
</evidence>
<dbReference type="PROSITE" id="PS50297">
    <property type="entry name" value="ANK_REP_REGION"/>
    <property type="match status" value="3"/>
</dbReference>
<dbReference type="GO" id="GO:0004672">
    <property type="term" value="F:protein kinase activity"/>
    <property type="evidence" value="ECO:0007669"/>
    <property type="project" value="InterPro"/>
</dbReference>
<evidence type="ECO:0000313" key="5">
    <source>
        <dbReference type="EMBL" id="OHS98556.1"/>
    </source>
</evidence>
<evidence type="ECO:0000259" key="4">
    <source>
        <dbReference type="PROSITE" id="PS50011"/>
    </source>
</evidence>
<dbReference type="Pfam" id="PF12796">
    <property type="entry name" value="Ank_2"/>
    <property type="match status" value="1"/>
</dbReference>
<dbReference type="Pfam" id="PF00023">
    <property type="entry name" value="Ank"/>
    <property type="match status" value="1"/>
</dbReference>
<dbReference type="InterPro" id="IPR036770">
    <property type="entry name" value="Ankyrin_rpt-contain_sf"/>
</dbReference>
<dbReference type="Gene3D" id="1.10.510.10">
    <property type="entry name" value="Transferase(Phosphotransferase) domain 1"/>
    <property type="match status" value="1"/>
</dbReference>
<dbReference type="Gene3D" id="1.25.40.20">
    <property type="entry name" value="Ankyrin repeat-containing domain"/>
    <property type="match status" value="2"/>
</dbReference>
<dbReference type="OrthoDB" id="1930691at2759"/>
<accession>A0A1J4JMT4</accession>
<sequence>MYICKNNLHSMMKISKVPSLPFFTIDQYEIIDTIAHTYAGPVKHVKNRDDNNDYLMFCINNEYPELYEEIQRVYDLDEHTGILKIFGMIKAQDDLNISASIITEYAPNGCLENKVHSIKYENRGNFLSKLHIACLLFACANAFRIIHAHGISFKYFSLSSIYLSEQNDFKMANPGVTAFFNPDIYYSEKIKEQLFIAPEVFEEKQSSIYSDIYAYGSLMFQFYCRQVKFPKNCVGKTFSEKILSGIRPIYPNNMPLLVKTTVSQCWAQEPSERPNFREIMTSMIKHYEFFFSLSNPSNFVSFQKTVLSATVLQALSITTLNSKDNRSSTYISTENESFSMNNQSFPSGNLRISLSQSDMLLCDIDPNDIYELTKRGKLYARKVMDLQNILMNLNTNNLFKTKKILAVEYAQESSKDIIRHFFTAVTCRYKYIKLYATVLKYIHKNCNQFTNYKRSFLILLEEYLIQGDCFPRDIPKICLFSWCKILGMFSSEEVVRFVSKIYITYQDTQKKTLCLLFAWFAPEIQVHDTELYDKLYDILVEIQNYPTIPFAYKHFYSNFSEYSKDVWKILKTKVEDNFKNEKTSDFRYFLRNDNLFALKMLFIDNKISLHTRVSSDIYCPCIYVHDSPTILMYAAAYGAEKCFQFLQMKGASLCGRDDKYRTLSTFAILGGNITIVRFAQNTNDHFDSSLQVATTVHRNKLFIHLLKWKSFDLEEPDKFDKKIITTAAAANNMYIFIYCLIHQVQLDSHETFGWTSLHAAAERGNLDIIKIIMKYQKCDPNVKDTWGSTPLHLAAEKLHINVVSYLLNKKEIDVNAKNEKNKTPFLIASKTCYLPLLRAFLLCNRVNFQVCSSKVFFNIYNETALHLAVKSGHVEVVKELLKSQTQNTEKVNNENVNQLFFILLLMNLL</sequence>
<dbReference type="SUPFAM" id="SSF48403">
    <property type="entry name" value="Ankyrin repeat"/>
    <property type="match status" value="1"/>
</dbReference>
<dbReference type="InterPro" id="IPR011009">
    <property type="entry name" value="Kinase-like_dom_sf"/>
</dbReference>
<feature type="domain" description="Protein kinase" evidence="4">
    <location>
        <begin position="28"/>
        <end position="290"/>
    </location>
</feature>
<evidence type="ECO:0000313" key="6">
    <source>
        <dbReference type="Proteomes" id="UP000179807"/>
    </source>
</evidence>
<dbReference type="VEuPathDB" id="TrichDB:TRFO_08836"/>
<feature type="repeat" description="ANK" evidence="3">
    <location>
        <begin position="752"/>
        <end position="774"/>
    </location>
</feature>
<dbReference type="RefSeq" id="XP_068351693.1">
    <property type="nucleotide sequence ID" value="XM_068494526.1"/>
</dbReference>
<feature type="repeat" description="ANK" evidence="3">
    <location>
        <begin position="786"/>
        <end position="819"/>
    </location>
</feature>
<keyword evidence="2 3" id="KW-0040">ANK repeat</keyword>
<keyword evidence="1" id="KW-0677">Repeat</keyword>
<keyword evidence="6" id="KW-1185">Reference proteome</keyword>
<dbReference type="InterPro" id="IPR001245">
    <property type="entry name" value="Ser-Thr/Tyr_kinase_cat_dom"/>
</dbReference>
<evidence type="ECO:0000256" key="3">
    <source>
        <dbReference type="PROSITE-ProRule" id="PRU00023"/>
    </source>
</evidence>
<organism evidence="5 6">
    <name type="scientific">Tritrichomonas foetus</name>
    <dbReference type="NCBI Taxonomy" id="1144522"/>
    <lineage>
        <taxon>Eukaryota</taxon>
        <taxon>Metamonada</taxon>
        <taxon>Parabasalia</taxon>
        <taxon>Tritrichomonadida</taxon>
        <taxon>Tritrichomonadidae</taxon>
        <taxon>Tritrichomonas</taxon>
    </lineage>
</organism>
<gene>
    <name evidence="5" type="ORF">TRFO_08836</name>
</gene>
<name>A0A1J4JMT4_9EUKA</name>